<protein>
    <recommendedName>
        <fullName evidence="4">Fucose-specific lectin</fullName>
    </recommendedName>
</protein>
<dbReference type="EMBL" id="JAWRVG010000007">
    <property type="protein sequence ID" value="KAK4081229.1"/>
    <property type="molecule type" value="Genomic_DNA"/>
</dbReference>
<evidence type="ECO:0000256" key="1">
    <source>
        <dbReference type="ARBA" id="ARBA00009042"/>
    </source>
</evidence>
<sequence length="227" mass="24983">MAAPFTINARTAVAATATSTSTSRVYFQDTQNGIREVVYDNENWNVSNDVLFSAKRSTPLAVVSWDEGRQVIPLSTVFRGNIDKGSDSGSNLAALSFKDGGKVHLRVYYQAPDLSLREHCNDGNWNEGHFNPGVAIKSSAIAATSWIATGTGVQLRLFWQDNHGLLRGYRWSRGWESTGSLNLMPVGTHISAINWDTGNSVRVYYQANDGTITEEVTHSLRTTILQL</sequence>
<dbReference type="RefSeq" id="XP_062758378.1">
    <property type="nucleotide sequence ID" value="XM_062896978.1"/>
</dbReference>
<dbReference type="AlphaFoldDB" id="A0AAE1IKD2"/>
<keyword evidence="3" id="KW-1185">Reference proteome</keyword>
<dbReference type="Gene3D" id="2.120.10.70">
    <property type="entry name" value="Fucose-specific lectin"/>
    <property type="match status" value="1"/>
</dbReference>
<comment type="similarity">
    <text evidence="1">Belongs to the fungal fucose-specific lectin family.</text>
</comment>
<evidence type="ECO:0008006" key="4">
    <source>
        <dbReference type="Google" id="ProtNLM"/>
    </source>
</evidence>
<dbReference type="GeneID" id="87916883"/>
<dbReference type="Proteomes" id="UP001273209">
    <property type="component" value="Unassembled WGS sequence"/>
</dbReference>
<organism evidence="2 3">
    <name type="scientific">Trichoderma aggressivum f. europaeum</name>
    <dbReference type="NCBI Taxonomy" id="173218"/>
    <lineage>
        <taxon>Eukaryota</taxon>
        <taxon>Fungi</taxon>
        <taxon>Dikarya</taxon>
        <taxon>Ascomycota</taxon>
        <taxon>Pezizomycotina</taxon>
        <taxon>Sordariomycetes</taxon>
        <taxon>Hypocreomycetidae</taxon>
        <taxon>Hypocreales</taxon>
        <taxon>Hypocreaceae</taxon>
        <taxon>Trichoderma</taxon>
    </lineage>
</organism>
<evidence type="ECO:0000313" key="2">
    <source>
        <dbReference type="EMBL" id="KAK4081229.1"/>
    </source>
</evidence>
<accession>A0AAE1IKD2</accession>
<dbReference type="InterPro" id="IPR012475">
    <property type="entry name" value="Fungal_lectin"/>
</dbReference>
<dbReference type="Pfam" id="PF07938">
    <property type="entry name" value="Fungal_lectin"/>
    <property type="match status" value="2"/>
</dbReference>
<proteinExistence type="inferred from homology"/>
<gene>
    <name evidence="2" type="ORF">Triagg1_2761</name>
</gene>
<comment type="caution">
    <text evidence="2">The sequence shown here is derived from an EMBL/GenBank/DDBJ whole genome shotgun (WGS) entry which is preliminary data.</text>
</comment>
<reference evidence="2" key="1">
    <citation type="submission" date="2023-11" db="EMBL/GenBank/DDBJ databases">
        <title>The genome sequences of three competitors of mushroom-forming fungi.</title>
        <authorList>
            <person name="Beijen E."/>
            <person name="Ohm R.A."/>
        </authorList>
    </citation>
    <scope>NUCLEOTIDE SEQUENCE</scope>
    <source>
        <strain evidence="2">CBS 100526</strain>
    </source>
</reference>
<dbReference type="SUPFAM" id="SSF89372">
    <property type="entry name" value="Fucose-specific lectin"/>
    <property type="match status" value="1"/>
</dbReference>
<name>A0AAE1IKD2_9HYPO</name>
<evidence type="ECO:0000313" key="3">
    <source>
        <dbReference type="Proteomes" id="UP001273209"/>
    </source>
</evidence>